<dbReference type="AlphaFoldDB" id="A0A6N3AYE0"/>
<organism evidence="1">
    <name type="scientific">Intestinibacter bartlettii</name>
    <dbReference type="NCBI Taxonomy" id="261299"/>
    <lineage>
        <taxon>Bacteria</taxon>
        <taxon>Bacillati</taxon>
        <taxon>Bacillota</taxon>
        <taxon>Clostridia</taxon>
        <taxon>Peptostreptococcales</taxon>
        <taxon>Peptostreptococcaceae</taxon>
        <taxon>Intestinibacter</taxon>
    </lineage>
</organism>
<dbReference type="PANTHER" id="PTHR30087">
    <property type="entry name" value="INNER MEMBRANE PROTEIN"/>
    <property type="match status" value="1"/>
</dbReference>
<dbReference type="RefSeq" id="WP_024037768.1">
    <property type="nucleotide sequence ID" value="NZ_CACRUE010000023.1"/>
</dbReference>
<evidence type="ECO:0000313" key="1">
    <source>
        <dbReference type="EMBL" id="VYT97374.1"/>
    </source>
</evidence>
<sequence length="150" mass="16191">MIIVSACLLGENCKYSGGNNKSENVIKYLEDKEYILVCPEQLGGLSTPRNPSEIITYGNKDGNDVLSGYTKVLSNKGIDVTKNFIQGAEETLKIAKEHNAKTAILKAGSPSCGYKKIYDGTFLGNKIQGMGVTAAILNKENIALLDEDDI</sequence>
<accession>A0A6N3AYE0</accession>
<dbReference type="EMBL" id="CACRUE010000023">
    <property type="protein sequence ID" value="VYT97374.1"/>
    <property type="molecule type" value="Genomic_DNA"/>
</dbReference>
<dbReference type="Pfam" id="PF04463">
    <property type="entry name" value="2-thiour_desulf"/>
    <property type="match status" value="1"/>
</dbReference>
<name>A0A6N3AYE0_9FIRM</name>
<reference evidence="1" key="1">
    <citation type="submission" date="2019-11" db="EMBL/GenBank/DDBJ databases">
        <authorList>
            <person name="Feng L."/>
        </authorList>
    </citation>
    <scope>NUCLEOTIDE SEQUENCE</scope>
    <source>
        <strain evidence="1">IbartlettiiLFYP30</strain>
    </source>
</reference>
<protein>
    <submittedName>
        <fullName evidence="1">Uncharacterized protein</fullName>
    </submittedName>
</protein>
<proteinExistence type="predicted"/>
<gene>
    <name evidence="1" type="ORF">IBLFYP30_00218</name>
</gene>
<dbReference type="PANTHER" id="PTHR30087:SF1">
    <property type="entry name" value="HYPOTHETICAL CYTOSOLIC PROTEIN"/>
    <property type="match status" value="1"/>
</dbReference>
<dbReference type="InterPro" id="IPR007553">
    <property type="entry name" value="2-thiour_desulf"/>
</dbReference>